<evidence type="ECO:0000313" key="2">
    <source>
        <dbReference type="Proteomes" id="UP001386955"/>
    </source>
</evidence>
<proteinExistence type="predicted"/>
<dbReference type="EMBL" id="JAYMYS010000004">
    <property type="protein sequence ID" value="KAK7395943.1"/>
    <property type="molecule type" value="Genomic_DNA"/>
</dbReference>
<accession>A0AAN9SFW6</accession>
<dbReference type="AlphaFoldDB" id="A0AAN9SFW6"/>
<evidence type="ECO:0000313" key="1">
    <source>
        <dbReference type="EMBL" id="KAK7395943.1"/>
    </source>
</evidence>
<reference evidence="1 2" key="1">
    <citation type="submission" date="2024-01" db="EMBL/GenBank/DDBJ databases">
        <title>The genomes of 5 underutilized Papilionoideae crops provide insights into root nodulation and disease resistanc.</title>
        <authorList>
            <person name="Jiang F."/>
        </authorList>
    </citation>
    <scope>NUCLEOTIDE SEQUENCE [LARGE SCALE GENOMIC DNA]</scope>
    <source>
        <strain evidence="1">DUOXIRENSHENG_FW03</strain>
        <tissue evidence="1">Leaves</tissue>
    </source>
</reference>
<protein>
    <submittedName>
        <fullName evidence="1">Uncharacterized protein</fullName>
    </submittedName>
</protein>
<name>A0AAN9SFW6_PSOTE</name>
<sequence>MAIPDPLALRQIHSHSHERVFLNLLPQTSDCSSILQFSTGMEHANLHYNGAIDVVVFLVVDKPRKFYRW</sequence>
<comment type="caution">
    <text evidence="1">The sequence shown here is derived from an EMBL/GenBank/DDBJ whole genome shotgun (WGS) entry which is preliminary data.</text>
</comment>
<keyword evidence="2" id="KW-1185">Reference proteome</keyword>
<gene>
    <name evidence="1" type="ORF">VNO78_16571</name>
</gene>
<dbReference type="Proteomes" id="UP001386955">
    <property type="component" value="Unassembled WGS sequence"/>
</dbReference>
<organism evidence="1 2">
    <name type="scientific">Psophocarpus tetragonolobus</name>
    <name type="common">Winged bean</name>
    <name type="synonym">Dolichos tetragonolobus</name>
    <dbReference type="NCBI Taxonomy" id="3891"/>
    <lineage>
        <taxon>Eukaryota</taxon>
        <taxon>Viridiplantae</taxon>
        <taxon>Streptophyta</taxon>
        <taxon>Embryophyta</taxon>
        <taxon>Tracheophyta</taxon>
        <taxon>Spermatophyta</taxon>
        <taxon>Magnoliopsida</taxon>
        <taxon>eudicotyledons</taxon>
        <taxon>Gunneridae</taxon>
        <taxon>Pentapetalae</taxon>
        <taxon>rosids</taxon>
        <taxon>fabids</taxon>
        <taxon>Fabales</taxon>
        <taxon>Fabaceae</taxon>
        <taxon>Papilionoideae</taxon>
        <taxon>50 kb inversion clade</taxon>
        <taxon>NPAAA clade</taxon>
        <taxon>indigoferoid/millettioid clade</taxon>
        <taxon>Phaseoleae</taxon>
        <taxon>Psophocarpus</taxon>
    </lineage>
</organism>